<dbReference type="Gene3D" id="1.20.58.1070">
    <property type="match status" value="1"/>
</dbReference>
<dbReference type="PANTHER" id="PTHR12794">
    <property type="entry name" value="GEMIN2"/>
    <property type="match status" value="1"/>
</dbReference>
<dbReference type="PANTHER" id="PTHR12794:SF0">
    <property type="entry name" value="GEM-ASSOCIATED PROTEIN 2"/>
    <property type="match status" value="1"/>
</dbReference>
<evidence type="ECO:0000256" key="9">
    <source>
        <dbReference type="PIRNR" id="PIRNR038038"/>
    </source>
</evidence>
<evidence type="ECO:0000256" key="6">
    <source>
        <dbReference type="ARBA" id="ARBA00025758"/>
    </source>
</evidence>
<dbReference type="GO" id="GO:0032797">
    <property type="term" value="C:SMN complex"/>
    <property type="evidence" value="ECO:0007669"/>
    <property type="project" value="UniProtKB-UniRule"/>
</dbReference>
<dbReference type="PIRSF" id="PIRSF038038">
    <property type="entry name" value="SMN_Gemin2"/>
    <property type="match status" value="1"/>
</dbReference>
<keyword evidence="5" id="KW-0539">Nucleus</keyword>
<keyword evidence="3 9" id="KW-0507">mRNA processing</keyword>
<dbReference type="AlphaFoldDB" id="A0A3P9L4I8"/>
<reference evidence="10" key="4">
    <citation type="submission" date="2025-09" db="UniProtKB">
        <authorList>
            <consortium name="Ensembl"/>
        </authorList>
    </citation>
    <scope>IDENTIFICATION</scope>
    <source>
        <strain evidence="10">HNI</strain>
    </source>
</reference>
<dbReference type="FunFam" id="1.20.58.1070:FF:000001">
    <property type="entry name" value="Gem-associated protein 2"/>
    <property type="match status" value="1"/>
</dbReference>
<keyword evidence="4 9" id="KW-0508">mRNA splicing</keyword>
<evidence type="ECO:0000256" key="2">
    <source>
        <dbReference type="ARBA" id="ARBA00022490"/>
    </source>
</evidence>
<keyword evidence="2 9" id="KW-0963">Cytoplasm</keyword>
<comment type="subunit">
    <text evidence="9">Part of the core SMN complex.</text>
</comment>
<dbReference type="Gene3D" id="1.20.5.220">
    <property type="match status" value="1"/>
</dbReference>
<evidence type="ECO:0000256" key="3">
    <source>
        <dbReference type="ARBA" id="ARBA00022664"/>
    </source>
</evidence>
<evidence type="ECO:0000313" key="11">
    <source>
        <dbReference type="Proteomes" id="UP000265180"/>
    </source>
</evidence>
<dbReference type="GO" id="GO:0000245">
    <property type="term" value="P:spliceosomal complex assembly"/>
    <property type="evidence" value="ECO:0007669"/>
    <property type="project" value="UniProtKB-UniRule"/>
</dbReference>
<dbReference type="Pfam" id="PF04938">
    <property type="entry name" value="SIP1"/>
    <property type="match status" value="1"/>
</dbReference>
<comment type="subcellular location">
    <subcellularLocation>
        <location evidence="1">Cytoplasm</location>
    </subcellularLocation>
    <subcellularLocation>
        <location evidence="7">Nucleus</location>
        <location evidence="7">Gem</location>
    </subcellularLocation>
</comment>
<evidence type="ECO:0000256" key="8">
    <source>
        <dbReference type="ARBA" id="ARBA00047179"/>
    </source>
</evidence>
<dbReference type="GO" id="GO:0000387">
    <property type="term" value="P:spliceosomal snRNP assembly"/>
    <property type="evidence" value="ECO:0007669"/>
    <property type="project" value="UniProtKB-UniRule"/>
</dbReference>
<dbReference type="Proteomes" id="UP000265180">
    <property type="component" value="Chromosome 22"/>
</dbReference>
<sequence length="264" mass="29970">MKSDVEELMPRLLPVELGQDTEHVDLSGPPRNPQEYLRQVQLEASMCPEVVVAQIDPKKLKKKQTVHVSVAGCHAPPVGFSPSLHWQQQQVSNFSDVRRSITKNRKHWSSQTLDNNVRMPNLTDEEGWKKFCLGERIYLGASACPTDAKPEAELDYSKVGFPPFLTTVCRLNQSTALMVLDVLISWFEEHELVPQLGCWLYALLACLEKPLLPEAHSSIRQLARRCAQLRSTLESQDDDRLAHLNLLICLAARYFEQNDLADQE</sequence>
<evidence type="ECO:0000313" key="10">
    <source>
        <dbReference type="Ensembl" id="ENSORLP00020015598.1"/>
    </source>
</evidence>
<evidence type="ECO:0000256" key="7">
    <source>
        <dbReference type="ARBA" id="ARBA00034695"/>
    </source>
</evidence>
<reference key="1">
    <citation type="journal article" date="2007" name="Nature">
        <title>The medaka draft genome and insights into vertebrate genome evolution.</title>
        <authorList>
            <person name="Kasahara M."/>
            <person name="Naruse K."/>
            <person name="Sasaki S."/>
            <person name="Nakatani Y."/>
            <person name="Qu W."/>
            <person name="Ahsan B."/>
            <person name="Yamada T."/>
            <person name="Nagayasu Y."/>
            <person name="Doi K."/>
            <person name="Kasai Y."/>
            <person name="Jindo T."/>
            <person name="Kobayashi D."/>
            <person name="Shimada A."/>
            <person name="Toyoda A."/>
            <person name="Kuroki Y."/>
            <person name="Fujiyama A."/>
            <person name="Sasaki T."/>
            <person name="Shimizu A."/>
            <person name="Asakawa S."/>
            <person name="Shimizu N."/>
            <person name="Hashimoto S."/>
            <person name="Yang J."/>
            <person name="Lee Y."/>
            <person name="Matsushima K."/>
            <person name="Sugano S."/>
            <person name="Sakaizumi M."/>
            <person name="Narita T."/>
            <person name="Ohishi K."/>
            <person name="Haga S."/>
            <person name="Ohta F."/>
            <person name="Nomoto H."/>
            <person name="Nogata K."/>
            <person name="Morishita T."/>
            <person name="Endo T."/>
            <person name="Shin-I T."/>
            <person name="Takeda H."/>
            <person name="Morishita S."/>
            <person name="Kohara Y."/>
        </authorList>
    </citation>
    <scope>NUCLEOTIDE SEQUENCE [LARGE SCALE GENOMIC DNA]</scope>
    <source>
        <strain>Hd-rR</strain>
    </source>
</reference>
<dbReference type="InterPro" id="IPR035426">
    <property type="entry name" value="Gemin2/Brr1"/>
</dbReference>
<dbReference type="GO" id="GO:0005681">
    <property type="term" value="C:spliceosomal complex"/>
    <property type="evidence" value="ECO:0007669"/>
    <property type="project" value="UniProtKB-UniRule"/>
</dbReference>
<dbReference type="GO" id="GO:0097504">
    <property type="term" value="C:Gemini of Cajal bodies"/>
    <property type="evidence" value="ECO:0007669"/>
    <property type="project" value="UniProtKB-SubCell"/>
</dbReference>
<dbReference type="Ensembl" id="ENSORLT00020033519.1">
    <property type="protein sequence ID" value="ENSORLP00020015598.1"/>
    <property type="gene ID" value="ENSORLG00020016613.1"/>
</dbReference>
<evidence type="ECO:0000256" key="1">
    <source>
        <dbReference type="ARBA" id="ARBA00004496"/>
    </source>
</evidence>
<accession>A0A3P9L4I8</accession>
<evidence type="ECO:0000256" key="5">
    <source>
        <dbReference type="ARBA" id="ARBA00023242"/>
    </source>
</evidence>
<reference evidence="10" key="3">
    <citation type="submission" date="2025-08" db="UniProtKB">
        <authorList>
            <consortium name="Ensembl"/>
        </authorList>
    </citation>
    <scope>IDENTIFICATION</scope>
    <source>
        <strain evidence="10">HNI</strain>
    </source>
</reference>
<organism evidence="10 11">
    <name type="scientific">Oryzias latipes</name>
    <name type="common">Japanese rice fish</name>
    <name type="synonym">Japanese killifish</name>
    <dbReference type="NCBI Taxonomy" id="8090"/>
    <lineage>
        <taxon>Eukaryota</taxon>
        <taxon>Metazoa</taxon>
        <taxon>Chordata</taxon>
        <taxon>Craniata</taxon>
        <taxon>Vertebrata</taxon>
        <taxon>Euteleostomi</taxon>
        <taxon>Actinopterygii</taxon>
        <taxon>Neopterygii</taxon>
        <taxon>Teleostei</taxon>
        <taxon>Neoteleostei</taxon>
        <taxon>Acanthomorphata</taxon>
        <taxon>Ovalentaria</taxon>
        <taxon>Atherinomorphae</taxon>
        <taxon>Beloniformes</taxon>
        <taxon>Adrianichthyidae</taxon>
        <taxon>Oryziinae</taxon>
        <taxon>Oryzias</taxon>
    </lineage>
</organism>
<name>A0A3P9L4I8_ORYLA</name>
<evidence type="ECO:0000256" key="4">
    <source>
        <dbReference type="ARBA" id="ARBA00023187"/>
    </source>
</evidence>
<dbReference type="InterPro" id="IPR017364">
    <property type="entry name" value="GEMIN2"/>
</dbReference>
<comment type="similarity">
    <text evidence="6 9">Belongs to the gemin-2 family.</text>
</comment>
<comment type="function">
    <text evidence="9">The SMN complex catalyzes the assembly of small nuclear ribonucleoproteins (snRNPs), the building blocks of the spliceosome, and thereby plays an important role in the splicing of cellular pre-mRNAs.</text>
</comment>
<protein>
    <recommendedName>
        <fullName evidence="8 9">Gem-associated protein 2</fullName>
    </recommendedName>
</protein>
<proteinExistence type="inferred from homology"/>
<reference evidence="10 11" key="2">
    <citation type="submission" date="2017-04" db="EMBL/GenBank/DDBJ databases">
        <title>CpG methylation of centromeres and impact of large insertions on vertebrate speciation.</title>
        <authorList>
            <person name="Ichikawa K."/>
            <person name="Yoshimura J."/>
            <person name="Morishita S."/>
        </authorList>
    </citation>
    <scope>NUCLEOTIDE SEQUENCE</scope>
    <source>
        <strain evidence="10 11">HNI</strain>
    </source>
</reference>